<dbReference type="Pfam" id="PF13376">
    <property type="entry name" value="OmdA"/>
    <property type="match status" value="1"/>
</dbReference>
<dbReference type="AlphaFoldDB" id="A0A7C3IF35"/>
<comment type="caution">
    <text evidence="1">The sequence shown here is derived from an EMBL/GenBank/DDBJ whole genome shotgun (WGS) entry which is preliminary data.</text>
</comment>
<proteinExistence type="predicted"/>
<protein>
    <recommendedName>
        <fullName evidence="2">Bacteriocin resistance YdeI/OmpD-like protein</fullName>
    </recommendedName>
</protein>
<name>A0A7C3IF35_9SPIR</name>
<gene>
    <name evidence="1" type="ORF">ENS59_11670</name>
</gene>
<reference evidence="1" key="1">
    <citation type="journal article" date="2020" name="mSystems">
        <title>Genome- and Community-Level Interaction Insights into Carbon Utilization and Element Cycling Functions of Hydrothermarchaeota in Hydrothermal Sediment.</title>
        <authorList>
            <person name="Zhou Z."/>
            <person name="Liu Y."/>
            <person name="Xu W."/>
            <person name="Pan J."/>
            <person name="Luo Z.H."/>
            <person name="Li M."/>
        </authorList>
    </citation>
    <scope>NUCLEOTIDE SEQUENCE [LARGE SCALE GENOMIC DNA]</scope>
    <source>
        <strain evidence="1">SpSt-503</strain>
    </source>
</reference>
<evidence type="ECO:0000313" key="1">
    <source>
        <dbReference type="EMBL" id="HFH30143.1"/>
    </source>
</evidence>
<organism evidence="1">
    <name type="scientific">Gracilinema caldarium</name>
    <dbReference type="NCBI Taxonomy" id="215591"/>
    <lineage>
        <taxon>Bacteria</taxon>
        <taxon>Pseudomonadati</taxon>
        <taxon>Spirochaetota</taxon>
        <taxon>Spirochaetia</taxon>
        <taxon>Spirochaetales</taxon>
        <taxon>Breznakiellaceae</taxon>
        <taxon>Gracilinema</taxon>
    </lineage>
</organism>
<sequence>MIDKIPGGIAHELPKDIESALSLDATLLDAWVRLTPIARNEWICWVISPKKAKTREQHIKRMISELKEGKHRPCCWMGCIHRTEKELSPSQKFLLTT</sequence>
<evidence type="ECO:0008006" key="2">
    <source>
        <dbReference type="Google" id="ProtNLM"/>
    </source>
</evidence>
<accession>A0A7C3IF35</accession>
<dbReference type="EMBL" id="DSVL01000358">
    <property type="protein sequence ID" value="HFH30143.1"/>
    <property type="molecule type" value="Genomic_DNA"/>
</dbReference>